<gene>
    <name evidence="1" type="ORF">BDV96DRAFT_338508</name>
</gene>
<evidence type="ECO:0000313" key="2">
    <source>
        <dbReference type="Proteomes" id="UP000799770"/>
    </source>
</evidence>
<dbReference type="GO" id="GO:0042148">
    <property type="term" value="P:DNA strand invasion"/>
    <property type="evidence" value="ECO:0007669"/>
    <property type="project" value="TreeGrafter"/>
</dbReference>
<dbReference type="GO" id="GO:0005815">
    <property type="term" value="C:microtubule organizing center"/>
    <property type="evidence" value="ECO:0007669"/>
    <property type="project" value="TreeGrafter"/>
</dbReference>
<evidence type="ECO:0000313" key="1">
    <source>
        <dbReference type="EMBL" id="KAF2106122.1"/>
    </source>
</evidence>
<name>A0A6A5YFS4_9PLEO</name>
<dbReference type="PANTHER" id="PTHR46644:SF2">
    <property type="entry name" value="DNA REPAIR PROTEIN XRCC2"/>
    <property type="match status" value="1"/>
</dbReference>
<keyword evidence="2" id="KW-1185">Reference proteome</keyword>
<organism evidence="1 2">
    <name type="scientific">Lophiotrema nucula</name>
    <dbReference type="NCBI Taxonomy" id="690887"/>
    <lineage>
        <taxon>Eukaryota</taxon>
        <taxon>Fungi</taxon>
        <taxon>Dikarya</taxon>
        <taxon>Ascomycota</taxon>
        <taxon>Pezizomycotina</taxon>
        <taxon>Dothideomycetes</taxon>
        <taxon>Pleosporomycetidae</taxon>
        <taxon>Pleosporales</taxon>
        <taxon>Lophiotremataceae</taxon>
        <taxon>Lophiotrema</taxon>
    </lineage>
</organism>
<sequence>MEIGAKIVGARLLAEVEGEGLVSLLSALRELKNAADGRGFFGVGELDGLIPASNIAGQNAAIIIIDPLSHFSVHRLAEVMSSLLLTKMKEAGKAVEERLIKDMTGLVKMTLVHIHVFRPQSWDSLLSTLKSLPDYLFSTEKHRSMNRRIHTLALEDIDTFYWSLRSSSSNATPAAATSQTNSVQAASIRLTRHLLDLSNLLSCATILTSHSSSPTSFRPFVPTSWPQGIQPTRLAVRRVEVLKFVPAICIEDAERERQQRWEVVQQSRFEAWKVGIGAKDGTGFVFKIAQGIEIEKEGP</sequence>
<dbReference type="OrthoDB" id="420422at2759"/>
<accession>A0A6A5YFS4</accession>
<reference evidence="1" key="1">
    <citation type="journal article" date="2020" name="Stud. Mycol.">
        <title>101 Dothideomycetes genomes: a test case for predicting lifestyles and emergence of pathogens.</title>
        <authorList>
            <person name="Haridas S."/>
            <person name="Albert R."/>
            <person name="Binder M."/>
            <person name="Bloem J."/>
            <person name="Labutti K."/>
            <person name="Salamov A."/>
            <person name="Andreopoulos B."/>
            <person name="Baker S."/>
            <person name="Barry K."/>
            <person name="Bills G."/>
            <person name="Bluhm B."/>
            <person name="Cannon C."/>
            <person name="Castanera R."/>
            <person name="Culley D."/>
            <person name="Daum C."/>
            <person name="Ezra D."/>
            <person name="Gonzalez J."/>
            <person name="Henrissat B."/>
            <person name="Kuo A."/>
            <person name="Liang C."/>
            <person name="Lipzen A."/>
            <person name="Lutzoni F."/>
            <person name="Magnuson J."/>
            <person name="Mondo S."/>
            <person name="Nolan M."/>
            <person name="Ohm R."/>
            <person name="Pangilinan J."/>
            <person name="Park H.-J."/>
            <person name="Ramirez L."/>
            <person name="Alfaro M."/>
            <person name="Sun H."/>
            <person name="Tritt A."/>
            <person name="Yoshinaga Y."/>
            <person name="Zwiers L.-H."/>
            <person name="Turgeon B."/>
            <person name="Goodwin S."/>
            <person name="Spatafora J."/>
            <person name="Crous P."/>
            <person name="Grigoriev I."/>
        </authorList>
    </citation>
    <scope>NUCLEOTIDE SEQUENCE</scope>
    <source>
        <strain evidence="1">CBS 627.86</strain>
    </source>
</reference>
<dbReference type="PANTHER" id="PTHR46644">
    <property type="entry name" value="DNA REPAIR PROTEIN XRCC2"/>
    <property type="match status" value="1"/>
</dbReference>
<dbReference type="AlphaFoldDB" id="A0A6A5YFS4"/>
<dbReference type="InterPro" id="IPR030547">
    <property type="entry name" value="XRCC2"/>
</dbReference>
<dbReference type="Proteomes" id="UP000799770">
    <property type="component" value="Unassembled WGS sequence"/>
</dbReference>
<dbReference type="Gene3D" id="3.40.50.300">
    <property type="entry name" value="P-loop containing nucleotide triphosphate hydrolases"/>
    <property type="match status" value="1"/>
</dbReference>
<dbReference type="GO" id="GO:0005657">
    <property type="term" value="C:replication fork"/>
    <property type="evidence" value="ECO:0007669"/>
    <property type="project" value="InterPro"/>
</dbReference>
<dbReference type="GO" id="GO:0000724">
    <property type="term" value="P:double-strand break repair via homologous recombination"/>
    <property type="evidence" value="ECO:0007669"/>
    <property type="project" value="InterPro"/>
</dbReference>
<dbReference type="GO" id="GO:0000400">
    <property type="term" value="F:four-way junction DNA binding"/>
    <property type="evidence" value="ECO:0007669"/>
    <property type="project" value="TreeGrafter"/>
</dbReference>
<dbReference type="InterPro" id="IPR027417">
    <property type="entry name" value="P-loop_NTPase"/>
</dbReference>
<proteinExistence type="predicted"/>
<dbReference type="GO" id="GO:0033063">
    <property type="term" value="C:Rad51B-Rad51C-Rad51D-XRCC2 complex"/>
    <property type="evidence" value="ECO:0007669"/>
    <property type="project" value="InterPro"/>
</dbReference>
<dbReference type="EMBL" id="ML977366">
    <property type="protein sequence ID" value="KAF2106122.1"/>
    <property type="molecule type" value="Genomic_DNA"/>
</dbReference>
<protein>
    <submittedName>
        <fullName evidence="1">Uncharacterized protein</fullName>
    </submittedName>
</protein>